<evidence type="ECO:0000313" key="1">
    <source>
        <dbReference type="EMBL" id="CAG9828848.1"/>
    </source>
</evidence>
<organism evidence="1 2">
    <name type="scientific">Diabrotica balteata</name>
    <name type="common">Banded cucumber beetle</name>
    <dbReference type="NCBI Taxonomy" id="107213"/>
    <lineage>
        <taxon>Eukaryota</taxon>
        <taxon>Metazoa</taxon>
        <taxon>Ecdysozoa</taxon>
        <taxon>Arthropoda</taxon>
        <taxon>Hexapoda</taxon>
        <taxon>Insecta</taxon>
        <taxon>Pterygota</taxon>
        <taxon>Neoptera</taxon>
        <taxon>Endopterygota</taxon>
        <taxon>Coleoptera</taxon>
        <taxon>Polyphaga</taxon>
        <taxon>Cucujiformia</taxon>
        <taxon>Chrysomeloidea</taxon>
        <taxon>Chrysomelidae</taxon>
        <taxon>Galerucinae</taxon>
        <taxon>Diabroticina</taxon>
        <taxon>Diabroticites</taxon>
        <taxon>Diabrotica</taxon>
    </lineage>
</organism>
<keyword evidence="2" id="KW-1185">Reference proteome</keyword>
<dbReference type="AlphaFoldDB" id="A0A9N9X8A0"/>
<dbReference type="OrthoDB" id="1918685at2759"/>
<sequence length="125" mass="14181">MSKTAGIIDSSTFIVATKSGQMIVKVAPKTEQTHLKIMKKNGASTQQVVQMRPKCAQQTPKSLKGHLAKAKKRLSELKVSPVTPKQTEFPKKPIYLLRQTPLKNRWSSRNFQNRLQNLAPMHFRN</sequence>
<evidence type="ECO:0000313" key="2">
    <source>
        <dbReference type="Proteomes" id="UP001153709"/>
    </source>
</evidence>
<dbReference type="EMBL" id="OU898277">
    <property type="protein sequence ID" value="CAG9828848.1"/>
    <property type="molecule type" value="Genomic_DNA"/>
</dbReference>
<dbReference type="Proteomes" id="UP001153709">
    <property type="component" value="Chromosome 2"/>
</dbReference>
<accession>A0A9N9X8A0</accession>
<reference evidence="1" key="1">
    <citation type="submission" date="2022-01" db="EMBL/GenBank/DDBJ databases">
        <authorList>
            <person name="King R."/>
        </authorList>
    </citation>
    <scope>NUCLEOTIDE SEQUENCE</scope>
</reference>
<protein>
    <submittedName>
        <fullName evidence="1">Uncharacterized protein</fullName>
    </submittedName>
</protein>
<proteinExistence type="predicted"/>
<name>A0A9N9X8A0_DIABA</name>
<gene>
    <name evidence="1" type="ORF">DIABBA_LOCUS2734</name>
</gene>